<name>A0A9P0QFP8_ACAOB</name>
<dbReference type="EMBL" id="CAKOFQ010010377">
    <property type="protein sequence ID" value="CAH2019602.1"/>
    <property type="molecule type" value="Genomic_DNA"/>
</dbReference>
<proteinExistence type="predicted"/>
<accession>A0A9P0QFP8</accession>
<sequence>LSVDQLIPEQQLQQWKSKALHGKYRTLLESDKIDTFASTAYLRSGNLFAETEGFISAIQDQVIATKGYKRNIMRERQDNIRCRVCGEKDEYLDHIIAGCSMLAPKSYLDRHNRVGKIIHQSLREKYLELTEIVPYYLYEPPAGCEDEQTRLSWNRKIITDRPISNNIPDIVLTLKNENKTYIVDFAVPLGANLEKTHGEKINKYLPLSDEIRQMWDMETVVIIPIVIGATGEISKKLKTSLQQLGLPFELYLPMQKSVVLDT</sequence>
<reference evidence="1" key="1">
    <citation type="submission" date="2022-03" db="EMBL/GenBank/DDBJ databases">
        <authorList>
            <person name="Sayadi A."/>
        </authorList>
    </citation>
    <scope>NUCLEOTIDE SEQUENCE</scope>
</reference>
<organism evidence="1 2">
    <name type="scientific">Acanthoscelides obtectus</name>
    <name type="common">Bean weevil</name>
    <name type="synonym">Bruchus obtectus</name>
    <dbReference type="NCBI Taxonomy" id="200917"/>
    <lineage>
        <taxon>Eukaryota</taxon>
        <taxon>Metazoa</taxon>
        <taxon>Ecdysozoa</taxon>
        <taxon>Arthropoda</taxon>
        <taxon>Hexapoda</taxon>
        <taxon>Insecta</taxon>
        <taxon>Pterygota</taxon>
        <taxon>Neoptera</taxon>
        <taxon>Endopterygota</taxon>
        <taxon>Coleoptera</taxon>
        <taxon>Polyphaga</taxon>
        <taxon>Cucujiformia</taxon>
        <taxon>Chrysomeloidea</taxon>
        <taxon>Chrysomelidae</taxon>
        <taxon>Bruchinae</taxon>
        <taxon>Bruchini</taxon>
        <taxon>Acanthoscelides</taxon>
    </lineage>
</organism>
<comment type="caution">
    <text evidence="1">The sequence shown here is derived from an EMBL/GenBank/DDBJ whole genome shotgun (WGS) entry which is preliminary data.</text>
</comment>
<protein>
    <recommendedName>
        <fullName evidence="3">Reverse transcriptase</fullName>
    </recommendedName>
</protein>
<dbReference type="PANTHER" id="PTHR35450">
    <property type="entry name" value="REVERSE TRANSCRIPTASE DOMAIN-CONTAINING PROTEIN"/>
    <property type="match status" value="1"/>
</dbReference>
<gene>
    <name evidence="1" type="ORF">ACAOBT_LOCUS37255</name>
</gene>
<evidence type="ECO:0008006" key="3">
    <source>
        <dbReference type="Google" id="ProtNLM"/>
    </source>
</evidence>
<dbReference type="PANTHER" id="PTHR35450:SF2">
    <property type="entry name" value="REVERSE TRANSCRIPTASE DOMAIN-CONTAINING PROTEIN"/>
    <property type="match status" value="1"/>
</dbReference>
<evidence type="ECO:0000313" key="1">
    <source>
        <dbReference type="EMBL" id="CAH2019602.1"/>
    </source>
</evidence>
<dbReference type="OrthoDB" id="2194416at2759"/>
<dbReference type="AlphaFoldDB" id="A0A9P0QFP8"/>
<keyword evidence="2" id="KW-1185">Reference proteome</keyword>
<evidence type="ECO:0000313" key="2">
    <source>
        <dbReference type="Proteomes" id="UP001152888"/>
    </source>
</evidence>
<dbReference type="Proteomes" id="UP001152888">
    <property type="component" value="Unassembled WGS sequence"/>
</dbReference>
<feature type="non-terminal residue" evidence="1">
    <location>
        <position position="1"/>
    </location>
</feature>